<gene>
    <name evidence="2" type="ORF">OH76DRAFT_659324</name>
</gene>
<dbReference type="Proteomes" id="UP000256964">
    <property type="component" value="Unassembled WGS sequence"/>
</dbReference>
<evidence type="ECO:0000313" key="3">
    <source>
        <dbReference type="Proteomes" id="UP000256964"/>
    </source>
</evidence>
<proteinExistence type="predicted"/>
<organism evidence="2 3">
    <name type="scientific">Lentinus brumalis</name>
    <dbReference type="NCBI Taxonomy" id="2498619"/>
    <lineage>
        <taxon>Eukaryota</taxon>
        <taxon>Fungi</taxon>
        <taxon>Dikarya</taxon>
        <taxon>Basidiomycota</taxon>
        <taxon>Agaricomycotina</taxon>
        <taxon>Agaricomycetes</taxon>
        <taxon>Polyporales</taxon>
        <taxon>Polyporaceae</taxon>
        <taxon>Lentinus</taxon>
    </lineage>
</organism>
<feature type="region of interest" description="Disordered" evidence="1">
    <location>
        <begin position="59"/>
        <end position="82"/>
    </location>
</feature>
<name>A0A371D7P0_9APHY</name>
<sequence>MDYAGQPLSHTGLRAGIAGAIGSNSSASTGIPVAQLHQVVHVHNANHTGMDPRHPVQQQYSGMPPQQYQALPAGSGNATRRPKLRTSEQIRGVDKYPWHVYACSLLGEDAARFWCHLVCITRPLHWRSRHRRVCSSQEMGRRTNADFEFAVAWSTAPDSQRVFLLIFKLPETRLGLLL</sequence>
<evidence type="ECO:0000313" key="2">
    <source>
        <dbReference type="EMBL" id="RDX48522.1"/>
    </source>
</evidence>
<keyword evidence="3" id="KW-1185">Reference proteome</keyword>
<protein>
    <submittedName>
        <fullName evidence="2">Uncharacterized protein</fullName>
    </submittedName>
</protein>
<reference evidence="2 3" key="1">
    <citation type="journal article" date="2018" name="Biotechnol. Biofuels">
        <title>Integrative visual omics of the white-rot fungus Polyporus brumalis exposes the biotechnological potential of its oxidative enzymes for delignifying raw plant biomass.</title>
        <authorList>
            <person name="Miyauchi S."/>
            <person name="Rancon A."/>
            <person name="Drula E."/>
            <person name="Hage H."/>
            <person name="Chaduli D."/>
            <person name="Favel A."/>
            <person name="Grisel S."/>
            <person name="Henrissat B."/>
            <person name="Herpoel-Gimbert I."/>
            <person name="Ruiz-Duenas F.J."/>
            <person name="Chevret D."/>
            <person name="Hainaut M."/>
            <person name="Lin J."/>
            <person name="Wang M."/>
            <person name="Pangilinan J."/>
            <person name="Lipzen A."/>
            <person name="Lesage-Meessen L."/>
            <person name="Navarro D."/>
            <person name="Riley R."/>
            <person name="Grigoriev I.V."/>
            <person name="Zhou S."/>
            <person name="Raouche S."/>
            <person name="Rosso M.N."/>
        </authorList>
    </citation>
    <scope>NUCLEOTIDE SEQUENCE [LARGE SCALE GENOMIC DNA]</scope>
    <source>
        <strain evidence="2 3">BRFM 1820</strain>
    </source>
</reference>
<dbReference type="AlphaFoldDB" id="A0A371D7P0"/>
<dbReference type="EMBL" id="KZ857411">
    <property type="protein sequence ID" value="RDX48522.1"/>
    <property type="molecule type" value="Genomic_DNA"/>
</dbReference>
<evidence type="ECO:0000256" key="1">
    <source>
        <dbReference type="SAM" id="MobiDB-lite"/>
    </source>
</evidence>
<feature type="compositionally biased region" description="Polar residues" evidence="1">
    <location>
        <begin position="59"/>
        <end position="69"/>
    </location>
</feature>
<accession>A0A371D7P0</accession>